<dbReference type="InterPro" id="IPR029070">
    <property type="entry name" value="Chitinase_insertion_sf"/>
</dbReference>
<dbReference type="InterPro" id="IPR011583">
    <property type="entry name" value="Chitinase_II/V-like_cat"/>
</dbReference>
<reference evidence="7" key="1">
    <citation type="journal article" date="2019" name="Int. J. Syst. Evol. Microbiol.">
        <title>The Global Catalogue of Microorganisms (GCM) 10K type strain sequencing project: providing services to taxonomists for standard genome sequencing and annotation.</title>
        <authorList>
            <consortium name="The Broad Institute Genomics Platform"/>
            <consortium name="The Broad Institute Genome Sequencing Center for Infectious Disease"/>
            <person name="Wu L."/>
            <person name="Ma J."/>
        </authorList>
    </citation>
    <scope>NUCLEOTIDE SEQUENCE [LARGE SCALE GENOMIC DNA]</scope>
    <source>
        <strain evidence="7">CGMCC 4.1437</strain>
    </source>
</reference>
<dbReference type="InterPro" id="IPR050314">
    <property type="entry name" value="Glycosyl_Hydrlase_18"/>
</dbReference>
<comment type="catalytic activity">
    <reaction evidence="1">
        <text>Random endo-hydrolysis of N-acetyl-beta-D-glucosaminide (1-&gt;4)-beta-linkages in chitin and chitodextrins.</text>
        <dbReference type="EC" id="3.2.1.14"/>
    </reaction>
</comment>
<gene>
    <name evidence="6" type="ORF">ACFP3U_29945</name>
</gene>
<feature type="region of interest" description="Disordered" evidence="4">
    <location>
        <begin position="378"/>
        <end position="399"/>
    </location>
</feature>
<dbReference type="Proteomes" id="UP001595975">
    <property type="component" value="Unassembled WGS sequence"/>
</dbReference>
<dbReference type="SUPFAM" id="SSF54556">
    <property type="entry name" value="Chitinase insertion domain"/>
    <property type="match status" value="1"/>
</dbReference>
<proteinExistence type="predicted"/>
<evidence type="ECO:0000256" key="4">
    <source>
        <dbReference type="SAM" id="MobiDB-lite"/>
    </source>
</evidence>
<accession>A0ABW0XBH2</accession>
<keyword evidence="3" id="KW-0146">Chitin degradation</keyword>
<dbReference type="Gene3D" id="3.10.50.10">
    <property type="match status" value="2"/>
</dbReference>
<evidence type="ECO:0000256" key="1">
    <source>
        <dbReference type="ARBA" id="ARBA00000822"/>
    </source>
</evidence>
<dbReference type="PANTHER" id="PTHR11177:SF317">
    <property type="entry name" value="CHITINASE 12-RELATED"/>
    <property type="match status" value="1"/>
</dbReference>
<keyword evidence="3" id="KW-0624">Polysaccharide degradation</keyword>
<dbReference type="Pfam" id="PF00704">
    <property type="entry name" value="Glyco_hydro_18"/>
    <property type="match status" value="1"/>
</dbReference>
<evidence type="ECO:0000256" key="2">
    <source>
        <dbReference type="ARBA" id="ARBA00012729"/>
    </source>
</evidence>
<dbReference type="PROSITE" id="PS51910">
    <property type="entry name" value="GH18_2"/>
    <property type="match status" value="1"/>
</dbReference>
<keyword evidence="6" id="KW-0378">Hydrolase</keyword>
<dbReference type="InterPro" id="IPR001223">
    <property type="entry name" value="Glyco_hydro18_cat"/>
</dbReference>
<evidence type="ECO:0000313" key="6">
    <source>
        <dbReference type="EMBL" id="MFC5667175.1"/>
    </source>
</evidence>
<sequence>MSELVNASDPGVEVNGKAWGKGAAEKTYQANGFDPATEDTKLSYTPRRAAKTVFNTYQGGNGLTLSGYVAADAAHDSRYGTSAGDTGVDHHRGGPGADIARIPADAFDEIVIGGVGIIGDAGERKDAIDRAARDFKIAGQRGRAVFTDSVGDVLAFIGYGFDGAPSGDAAANFTQDKARGLLGAVAALAKKNPKLKVGLDVGGWEMSEAFHHIAKEAKSREAFVDSLARIFQAFPMFTALHLDWQFPNAAGDPANAYGPEDPENFAQLIRAVKQKLPKATVAISAPADTRKIQDMNIPLLLAAGAQRVNLLAFDLFGSPWAEGLGHHAPLRHDFNAYEPRSADAAVTYLVDELKVAPGVIHLAYATHTRNAQRASVSGMSPLRGSYTPHDESTTVGSFESGRSEQADILRNYLDLESGKGRNGFTLYTDALANADFLYNQDSRVFISLDTPRSVKAKAEYARAKKLGGLYAYRADGDTGLLANAAREGLGHTVTTTVVDMKPLYGASTS</sequence>
<evidence type="ECO:0000313" key="7">
    <source>
        <dbReference type="Proteomes" id="UP001595975"/>
    </source>
</evidence>
<keyword evidence="7" id="KW-1185">Reference proteome</keyword>
<keyword evidence="3" id="KW-0119">Carbohydrate metabolism</keyword>
<dbReference type="SUPFAM" id="SSF51445">
    <property type="entry name" value="(Trans)glycosidases"/>
    <property type="match status" value="1"/>
</dbReference>
<protein>
    <recommendedName>
        <fullName evidence="2">chitinase</fullName>
        <ecNumber evidence="2">3.2.1.14</ecNumber>
    </recommendedName>
</protein>
<dbReference type="RefSeq" id="WP_380228854.1">
    <property type="nucleotide sequence ID" value="NZ_JBHSOF010000052.1"/>
</dbReference>
<dbReference type="EMBL" id="JBHSOF010000052">
    <property type="protein sequence ID" value="MFC5667175.1"/>
    <property type="molecule type" value="Genomic_DNA"/>
</dbReference>
<organism evidence="6 7">
    <name type="scientific">Kitasatospora misakiensis</name>
    <dbReference type="NCBI Taxonomy" id="67330"/>
    <lineage>
        <taxon>Bacteria</taxon>
        <taxon>Bacillati</taxon>
        <taxon>Actinomycetota</taxon>
        <taxon>Actinomycetes</taxon>
        <taxon>Kitasatosporales</taxon>
        <taxon>Streptomycetaceae</taxon>
        <taxon>Kitasatospora</taxon>
    </lineage>
</organism>
<dbReference type="PANTHER" id="PTHR11177">
    <property type="entry name" value="CHITINASE"/>
    <property type="match status" value="1"/>
</dbReference>
<dbReference type="InterPro" id="IPR017853">
    <property type="entry name" value="GH"/>
</dbReference>
<dbReference type="GO" id="GO:0016787">
    <property type="term" value="F:hydrolase activity"/>
    <property type="evidence" value="ECO:0007669"/>
    <property type="project" value="UniProtKB-KW"/>
</dbReference>
<dbReference type="Gene3D" id="3.20.20.80">
    <property type="entry name" value="Glycosidases"/>
    <property type="match status" value="1"/>
</dbReference>
<dbReference type="SMART" id="SM00636">
    <property type="entry name" value="Glyco_18"/>
    <property type="match status" value="1"/>
</dbReference>
<evidence type="ECO:0000256" key="3">
    <source>
        <dbReference type="ARBA" id="ARBA00023024"/>
    </source>
</evidence>
<feature type="domain" description="GH18" evidence="5">
    <location>
        <begin position="84"/>
        <end position="492"/>
    </location>
</feature>
<name>A0ABW0XBH2_9ACTN</name>
<evidence type="ECO:0000259" key="5">
    <source>
        <dbReference type="PROSITE" id="PS51910"/>
    </source>
</evidence>
<comment type="caution">
    <text evidence="6">The sequence shown here is derived from an EMBL/GenBank/DDBJ whole genome shotgun (WGS) entry which is preliminary data.</text>
</comment>
<dbReference type="EC" id="3.2.1.14" evidence="2"/>